<keyword evidence="6 7" id="KW-0472">Membrane</keyword>
<feature type="transmembrane region" description="Helical" evidence="7">
    <location>
        <begin position="247"/>
        <end position="268"/>
    </location>
</feature>
<feature type="transmembrane region" description="Helical" evidence="7">
    <location>
        <begin position="445"/>
        <end position="468"/>
    </location>
</feature>
<dbReference type="SUPFAM" id="SSF103473">
    <property type="entry name" value="MFS general substrate transporter"/>
    <property type="match status" value="1"/>
</dbReference>
<dbReference type="InterPro" id="IPR011701">
    <property type="entry name" value="MFS"/>
</dbReference>
<feature type="transmembrane region" description="Helical" evidence="7">
    <location>
        <begin position="312"/>
        <end position="330"/>
    </location>
</feature>
<dbReference type="PANTHER" id="PTHR11662">
    <property type="entry name" value="SOLUTE CARRIER FAMILY 17"/>
    <property type="match status" value="1"/>
</dbReference>
<comment type="subcellular location">
    <subcellularLocation>
        <location evidence="1">Membrane</location>
        <topology evidence="1">Multi-pass membrane protein</topology>
    </subcellularLocation>
</comment>
<reference evidence="9" key="1">
    <citation type="submission" date="2015-01" db="EMBL/GenBank/DDBJ databases">
        <title>Transcriptome Assembly of Fopius arisanus.</title>
        <authorList>
            <person name="Geib S."/>
        </authorList>
    </citation>
    <scope>NUCLEOTIDE SEQUENCE</scope>
</reference>
<dbReference type="GO" id="GO:0016020">
    <property type="term" value="C:membrane"/>
    <property type="evidence" value="ECO:0007669"/>
    <property type="project" value="UniProtKB-SubCell"/>
</dbReference>
<feature type="transmembrane region" description="Helical" evidence="7">
    <location>
        <begin position="157"/>
        <end position="177"/>
    </location>
</feature>
<evidence type="ECO:0000256" key="6">
    <source>
        <dbReference type="ARBA" id="ARBA00023136"/>
    </source>
</evidence>
<evidence type="ECO:0000256" key="1">
    <source>
        <dbReference type="ARBA" id="ARBA00004141"/>
    </source>
</evidence>
<dbReference type="InterPro" id="IPR050382">
    <property type="entry name" value="MFS_Na/Anion_cotransporter"/>
</dbReference>
<dbReference type="PROSITE" id="PS50850">
    <property type="entry name" value="MFS"/>
    <property type="match status" value="1"/>
</dbReference>
<dbReference type="FunFam" id="1.20.1250.20:FF:000003">
    <property type="entry name" value="Solute carrier family 17 member 3"/>
    <property type="match status" value="1"/>
</dbReference>
<dbReference type="Gene3D" id="1.20.1250.20">
    <property type="entry name" value="MFS general substrate transporter like domains"/>
    <property type="match status" value="2"/>
</dbReference>
<feature type="transmembrane region" description="Helical" evidence="7">
    <location>
        <begin position="183"/>
        <end position="200"/>
    </location>
</feature>
<evidence type="ECO:0000256" key="4">
    <source>
        <dbReference type="ARBA" id="ARBA00022847"/>
    </source>
</evidence>
<keyword evidence="5 7" id="KW-1133">Transmembrane helix</keyword>
<feature type="transmembrane region" description="Helical" evidence="7">
    <location>
        <begin position="350"/>
        <end position="370"/>
    </location>
</feature>
<evidence type="ECO:0000259" key="8">
    <source>
        <dbReference type="PROSITE" id="PS50850"/>
    </source>
</evidence>
<dbReference type="Pfam" id="PF07690">
    <property type="entry name" value="MFS_1"/>
    <property type="match status" value="1"/>
</dbReference>
<feature type="domain" description="Major facilitator superfamily (MFS) profile" evidence="8">
    <location>
        <begin position="52"/>
        <end position="504"/>
    </location>
</feature>
<evidence type="ECO:0000256" key="3">
    <source>
        <dbReference type="ARBA" id="ARBA00022692"/>
    </source>
</evidence>
<protein>
    <submittedName>
        <fullName evidence="9">SLC17A5_9 protein</fullName>
    </submittedName>
</protein>
<evidence type="ECO:0000256" key="2">
    <source>
        <dbReference type="ARBA" id="ARBA00022448"/>
    </source>
</evidence>
<keyword evidence="3 7" id="KW-0812">Transmembrane</keyword>
<organism evidence="9">
    <name type="scientific">Fopius arisanus</name>
    <dbReference type="NCBI Taxonomy" id="64838"/>
    <lineage>
        <taxon>Eukaryota</taxon>
        <taxon>Metazoa</taxon>
        <taxon>Ecdysozoa</taxon>
        <taxon>Arthropoda</taxon>
        <taxon>Hexapoda</taxon>
        <taxon>Insecta</taxon>
        <taxon>Pterygota</taxon>
        <taxon>Neoptera</taxon>
        <taxon>Endopterygota</taxon>
        <taxon>Hymenoptera</taxon>
        <taxon>Apocrita</taxon>
        <taxon>Ichneumonoidea</taxon>
        <taxon>Braconidae</taxon>
        <taxon>Opiinae</taxon>
        <taxon>Fopius</taxon>
    </lineage>
</organism>
<dbReference type="EMBL" id="GBYB01004382">
    <property type="protein sequence ID" value="JAG74149.1"/>
    <property type="molecule type" value="Transcribed_RNA"/>
</dbReference>
<sequence length="546" mass="60869">MPLHLFIASIVSIPLTSRGFRRISLKMARDIDYQHPIKSIKSSGWLSCRNILWHLVFTGGIVNYMVKVCLNLAIVAMVIPRREKLNDLAECSNGPTPLNSTEYLHVSFNESSEMPHIEGKFNWSEHEQGLALGAFYWSYWTTQVPGGLLAQKYGTKLVFGGANFLGAAVGLLIPSAIKWNFNVFLFLRVLQGAILGVVTPSQNIMTAKWIPPDERSKFVSAYMGGSVGIAITYPLCAIIINKFNWEAAFYFVSGICILWYCFWVFLMFDSPQQHPRISKEELDYILSSTPASMAASTKRAIPWRSILTSRPMWVTIVAHWGATWGFYTLLAQSPTYFRFIHGWDLNSTGLIAGAPYILLMIFSYLLGWWCDWLQKSGKMTRTGVRKMAITMCTGVQAAFTVGLSLSGCQSGLAVFFMFMGRIVTGGIPAGTSANLVDLSPNFSSILLGICGLSANIVGAISPLIVGALTNDNQTIGQWRLVFLIAASNMMIGFIVFMVWGTADEQSWNFSPDEQQHEETVHLNEQDNQSIERIDEKGKMETRQLEC</sequence>
<dbReference type="GO" id="GO:0015293">
    <property type="term" value="F:symporter activity"/>
    <property type="evidence" value="ECO:0007669"/>
    <property type="project" value="UniProtKB-KW"/>
</dbReference>
<keyword evidence="4" id="KW-0769">Symport</keyword>
<feature type="transmembrane region" description="Helical" evidence="7">
    <location>
        <begin position="51"/>
        <end position="79"/>
    </location>
</feature>
<dbReference type="PANTHER" id="PTHR11662:SF79">
    <property type="entry name" value="NA[+]-DEPENDENT INORGANIC PHOSPHATE COTRANSPORTER, ISOFORM A"/>
    <property type="match status" value="1"/>
</dbReference>
<evidence type="ECO:0000256" key="7">
    <source>
        <dbReference type="SAM" id="Phobius"/>
    </source>
</evidence>
<feature type="transmembrane region" description="Helical" evidence="7">
    <location>
        <begin position="480"/>
        <end position="502"/>
    </location>
</feature>
<feature type="transmembrane region" description="Helical" evidence="7">
    <location>
        <begin position="221"/>
        <end position="241"/>
    </location>
</feature>
<dbReference type="GO" id="GO:0006820">
    <property type="term" value="P:monoatomic anion transport"/>
    <property type="evidence" value="ECO:0007669"/>
    <property type="project" value="TreeGrafter"/>
</dbReference>
<dbReference type="InterPro" id="IPR036259">
    <property type="entry name" value="MFS_trans_sf"/>
</dbReference>
<keyword evidence="2" id="KW-0813">Transport</keyword>
<gene>
    <name evidence="9" type="primary">SLC17A5_9</name>
    <name evidence="9" type="ORF">g.15755</name>
</gene>
<name>A0A0C9QUR9_9HYME</name>
<proteinExistence type="predicted"/>
<evidence type="ECO:0000256" key="5">
    <source>
        <dbReference type="ARBA" id="ARBA00022989"/>
    </source>
</evidence>
<accession>A0A0C9QUR9</accession>
<dbReference type="AlphaFoldDB" id="A0A0C9QUR9"/>
<feature type="transmembrane region" description="Helical" evidence="7">
    <location>
        <begin position="391"/>
        <end position="418"/>
    </location>
</feature>
<dbReference type="InterPro" id="IPR020846">
    <property type="entry name" value="MFS_dom"/>
</dbReference>
<evidence type="ECO:0000313" key="9">
    <source>
        <dbReference type="EMBL" id="JAG74149.1"/>
    </source>
</evidence>